<reference evidence="1 2" key="1">
    <citation type="submission" date="2024-06" db="EMBL/GenBank/DDBJ databases">
        <title>Pontibacter populi HYL7-15.</title>
        <authorList>
            <person name="Kim M.K."/>
        </authorList>
    </citation>
    <scope>NUCLEOTIDE SEQUENCE [LARGE SCALE GENOMIC DNA]</scope>
    <source>
        <strain evidence="1 2">HYL7-15</strain>
    </source>
</reference>
<proteinExistence type="predicted"/>
<evidence type="ECO:0000313" key="2">
    <source>
        <dbReference type="Proteomes" id="UP001476807"/>
    </source>
</evidence>
<keyword evidence="2" id="KW-1185">Reference proteome</keyword>
<evidence type="ECO:0008006" key="3">
    <source>
        <dbReference type="Google" id="ProtNLM"/>
    </source>
</evidence>
<dbReference type="RefSeq" id="WP_350414470.1">
    <property type="nucleotide sequence ID" value="NZ_JBEOKT010000027.1"/>
</dbReference>
<dbReference type="PROSITE" id="PS51257">
    <property type="entry name" value="PROKAR_LIPOPROTEIN"/>
    <property type="match status" value="1"/>
</dbReference>
<dbReference type="Gene3D" id="2.180.10.10">
    <property type="entry name" value="RHS repeat-associated core"/>
    <property type="match status" value="1"/>
</dbReference>
<protein>
    <recommendedName>
        <fullName evidence="3">RHS repeat protein</fullName>
    </recommendedName>
</protein>
<comment type="caution">
    <text evidence="1">The sequence shown here is derived from an EMBL/GenBank/DDBJ whole genome shotgun (WGS) entry which is preliminary data.</text>
</comment>
<name>A0ABV1RYV5_9BACT</name>
<evidence type="ECO:0000313" key="1">
    <source>
        <dbReference type="EMBL" id="MER2999588.1"/>
    </source>
</evidence>
<sequence>MTKTIYILTLVLLVACQSHEKQQQERLEYEYVVKSYYSNAEDPKNLHTVKFYDSSDRLLREIGREGDCTRYIYDETGKLKEKVWGRSCEQAHGAVRSILIYDSLGNHVGTYSTQDSLVNLDTVDYKQTYFYDSENRLVKEKTAERVEPSGDTVETWNYYTYDRNRRDSVVIKENDGLLWKGAYKYDKSGKLVELRKIRRNIFENEYFIYDNHGRLIEKLTEVNDKVASPIGVVKVPDSKIVYTYDSAGFLSKEILYHDGKAIIQEVNIKEYKN</sequence>
<gene>
    <name evidence="1" type="ORF">ABS362_18695</name>
</gene>
<dbReference type="Proteomes" id="UP001476807">
    <property type="component" value="Unassembled WGS sequence"/>
</dbReference>
<organism evidence="1 2">
    <name type="scientific">Pontibacter populi</name>
    <dbReference type="NCBI Taxonomy" id="890055"/>
    <lineage>
        <taxon>Bacteria</taxon>
        <taxon>Pseudomonadati</taxon>
        <taxon>Bacteroidota</taxon>
        <taxon>Cytophagia</taxon>
        <taxon>Cytophagales</taxon>
        <taxon>Hymenobacteraceae</taxon>
        <taxon>Pontibacter</taxon>
    </lineage>
</organism>
<accession>A0ABV1RYV5</accession>
<dbReference type="EMBL" id="JBEOKT010000027">
    <property type="protein sequence ID" value="MER2999588.1"/>
    <property type="molecule type" value="Genomic_DNA"/>
</dbReference>